<dbReference type="AlphaFoldDB" id="A0A4W3J489"/>
<protein>
    <submittedName>
        <fullName evidence="9">Mannosidase beta like</fullName>
    </submittedName>
</protein>
<feature type="region of interest" description="Disordered" evidence="6">
    <location>
        <begin position="106"/>
        <end position="142"/>
    </location>
</feature>
<organism evidence="9 10">
    <name type="scientific">Callorhinchus milii</name>
    <name type="common">Ghost shark</name>
    <dbReference type="NCBI Taxonomy" id="7868"/>
    <lineage>
        <taxon>Eukaryota</taxon>
        <taxon>Metazoa</taxon>
        <taxon>Chordata</taxon>
        <taxon>Craniata</taxon>
        <taxon>Vertebrata</taxon>
        <taxon>Chondrichthyes</taxon>
        <taxon>Holocephali</taxon>
        <taxon>Chimaeriformes</taxon>
        <taxon>Callorhinchidae</taxon>
        <taxon>Callorhinchus</taxon>
    </lineage>
</organism>
<comment type="subcellular location">
    <subcellularLocation>
        <location evidence="1">Membrane</location>
        <topology evidence="1">Single-pass membrane protein</topology>
    </subcellularLocation>
</comment>
<reference evidence="10" key="3">
    <citation type="journal article" date="2014" name="Nature">
        <title>Elephant shark genome provides unique insights into gnathostome evolution.</title>
        <authorList>
            <consortium name="International Elephant Shark Genome Sequencing Consortium"/>
            <person name="Venkatesh B."/>
            <person name="Lee A.P."/>
            <person name="Ravi V."/>
            <person name="Maurya A.K."/>
            <person name="Lian M.M."/>
            <person name="Swann J.B."/>
            <person name="Ohta Y."/>
            <person name="Flajnik M.F."/>
            <person name="Sutoh Y."/>
            <person name="Kasahara M."/>
            <person name="Hoon S."/>
            <person name="Gangu V."/>
            <person name="Roy S.W."/>
            <person name="Irimia M."/>
            <person name="Korzh V."/>
            <person name="Kondrychyn I."/>
            <person name="Lim Z.W."/>
            <person name="Tay B.H."/>
            <person name="Tohari S."/>
            <person name="Kong K.W."/>
            <person name="Ho S."/>
            <person name="Lorente-Galdos B."/>
            <person name="Quilez J."/>
            <person name="Marques-Bonet T."/>
            <person name="Raney B.J."/>
            <person name="Ingham P.W."/>
            <person name="Tay A."/>
            <person name="Hillier L.W."/>
            <person name="Minx P."/>
            <person name="Boehm T."/>
            <person name="Wilson R.K."/>
            <person name="Brenner S."/>
            <person name="Warren W.C."/>
        </authorList>
    </citation>
    <scope>NUCLEOTIDE SEQUENCE [LARGE SCALE GENOMIC DNA]</scope>
</reference>
<evidence type="ECO:0000256" key="4">
    <source>
        <dbReference type="ARBA" id="ARBA00022989"/>
    </source>
</evidence>
<sequence>MLVVVVVVVVLQEYAMSVSCLNHAYGRFESDPQSGRTVLKQIEAAFLAIKPSGRHRRKMSTEFDLSPPEIPEPNFFDHVLRYGLFLGAIFQIICILSIILPSKSPEPEWEQSEAKPSDSAKKQKPAAPSAGKKAKKESKKKR</sequence>
<feature type="compositionally biased region" description="Basic and acidic residues" evidence="6">
    <location>
        <begin position="112"/>
        <end position="121"/>
    </location>
</feature>
<evidence type="ECO:0000256" key="8">
    <source>
        <dbReference type="SAM" id="SignalP"/>
    </source>
</evidence>
<dbReference type="PANTHER" id="PTHR14409">
    <property type="entry name" value="MANNOSIDASE, BETA A, LYSOSOMAL-LIKE, MANBAL PROTEIN"/>
    <property type="match status" value="1"/>
</dbReference>
<reference evidence="9" key="5">
    <citation type="submission" date="2025-09" db="UniProtKB">
        <authorList>
            <consortium name="Ensembl"/>
        </authorList>
    </citation>
    <scope>IDENTIFICATION</scope>
</reference>
<reference evidence="9" key="4">
    <citation type="submission" date="2025-08" db="UniProtKB">
        <authorList>
            <consortium name="Ensembl"/>
        </authorList>
    </citation>
    <scope>IDENTIFICATION</scope>
</reference>
<comment type="similarity">
    <text evidence="2">Belongs to the UPF0239 family.</text>
</comment>
<evidence type="ECO:0000256" key="5">
    <source>
        <dbReference type="ARBA" id="ARBA00023136"/>
    </source>
</evidence>
<proteinExistence type="inferred from homology"/>
<evidence type="ECO:0000256" key="2">
    <source>
        <dbReference type="ARBA" id="ARBA00006839"/>
    </source>
</evidence>
<evidence type="ECO:0000256" key="6">
    <source>
        <dbReference type="SAM" id="MobiDB-lite"/>
    </source>
</evidence>
<name>A0A4W3J489_CALMI</name>
<dbReference type="GO" id="GO:0016020">
    <property type="term" value="C:membrane"/>
    <property type="evidence" value="ECO:0007669"/>
    <property type="project" value="UniProtKB-SubCell"/>
</dbReference>
<evidence type="ECO:0000313" key="9">
    <source>
        <dbReference type="Ensembl" id="ENSCMIP00000036857.1"/>
    </source>
</evidence>
<dbReference type="InterPro" id="IPR009621">
    <property type="entry name" value="UPF0239"/>
</dbReference>
<dbReference type="Proteomes" id="UP000314986">
    <property type="component" value="Unassembled WGS sequence"/>
</dbReference>
<keyword evidence="10" id="KW-1185">Reference proteome</keyword>
<dbReference type="InParanoid" id="A0A4W3J489"/>
<evidence type="ECO:0000256" key="7">
    <source>
        <dbReference type="SAM" id="Phobius"/>
    </source>
</evidence>
<evidence type="ECO:0000313" key="10">
    <source>
        <dbReference type="Proteomes" id="UP000314986"/>
    </source>
</evidence>
<keyword evidence="3 7" id="KW-0812">Transmembrane</keyword>
<feature type="signal peptide" evidence="8">
    <location>
        <begin position="1"/>
        <end position="17"/>
    </location>
</feature>
<reference evidence="10" key="1">
    <citation type="journal article" date="2006" name="Science">
        <title>Ancient noncoding elements conserved in the human genome.</title>
        <authorList>
            <person name="Venkatesh B."/>
            <person name="Kirkness E.F."/>
            <person name="Loh Y.H."/>
            <person name="Halpern A.L."/>
            <person name="Lee A.P."/>
            <person name="Johnson J."/>
            <person name="Dandona N."/>
            <person name="Viswanathan L.D."/>
            <person name="Tay A."/>
            <person name="Venter J.C."/>
            <person name="Strausberg R.L."/>
            <person name="Brenner S."/>
        </authorList>
    </citation>
    <scope>NUCLEOTIDE SEQUENCE [LARGE SCALE GENOMIC DNA]</scope>
</reference>
<reference evidence="10" key="2">
    <citation type="journal article" date="2007" name="PLoS Biol.">
        <title>Survey sequencing and comparative analysis of the elephant shark (Callorhinchus milii) genome.</title>
        <authorList>
            <person name="Venkatesh B."/>
            <person name="Kirkness E.F."/>
            <person name="Loh Y.H."/>
            <person name="Halpern A.L."/>
            <person name="Lee A.P."/>
            <person name="Johnson J."/>
            <person name="Dandona N."/>
            <person name="Viswanathan L.D."/>
            <person name="Tay A."/>
            <person name="Venter J.C."/>
            <person name="Strausberg R.L."/>
            <person name="Brenner S."/>
        </authorList>
    </citation>
    <scope>NUCLEOTIDE SEQUENCE [LARGE SCALE GENOMIC DNA]</scope>
</reference>
<accession>A0A4W3J489</accession>
<feature type="transmembrane region" description="Helical" evidence="7">
    <location>
        <begin position="79"/>
        <end position="100"/>
    </location>
</feature>
<dbReference type="PANTHER" id="PTHR14409:SF0">
    <property type="entry name" value="PROTEIN MANBAL"/>
    <property type="match status" value="1"/>
</dbReference>
<evidence type="ECO:0000256" key="3">
    <source>
        <dbReference type="ARBA" id="ARBA00022692"/>
    </source>
</evidence>
<keyword evidence="8" id="KW-0732">Signal</keyword>
<feature type="compositionally biased region" description="Basic residues" evidence="6">
    <location>
        <begin position="132"/>
        <end position="142"/>
    </location>
</feature>
<keyword evidence="5 7" id="KW-0472">Membrane</keyword>
<dbReference type="Ensembl" id="ENSCMIT00000037398.1">
    <property type="protein sequence ID" value="ENSCMIP00000036857.1"/>
    <property type="gene ID" value="ENSCMIG00000015559.1"/>
</dbReference>
<keyword evidence="4 7" id="KW-1133">Transmembrane helix</keyword>
<feature type="chain" id="PRO_5021448654" evidence="8">
    <location>
        <begin position="18"/>
        <end position="142"/>
    </location>
</feature>
<dbReference type="Pfam" id="PF06783">
    <property type="entry name" value="UPF0239"/>
    <property type="match status" value="1"/>
</dbReference>
<dbReference type="GeneTree" id="ENSGT00390000003422"/>
<evidence type="ECO:0000256" key="1">
    <source>
        <dbReference type="ARBA" id="ARBA00004167"/>
    </source>
</evidence>